<keyword evidence="2" id="KW-1185">Reference proteome</keyword>
<evidence type="ECO:0000313" key="1">
    <source>
        <dbReference type="EMBL" id="KRX21710.1"/>
    </source>
</evidence>
<name>A0A0V0S4M3_9BILA</name>
<dbReference type="EMBL" id="JYDL01000037">
    <property type="protein sequence ID" value="KRX21710.1"/>
    <property type="molecule type" value="Genomic_DNA"/>
</dbReference>
<sequence length="60" mass="7065">MQYYIFLYYKNEFQVQMLLRRRILLGGNGIGSHKLTFYVAIHPIVALSGKVLKSRIQHQL</sequence>
<accession>A0A0V0S4M3</accession>
<comment type="caution">
    <text evidence="1">The sequence shown here is derived from an EMBL/GenBank/DDBJ whole genome shotgun (WGS) entry which is preliminary data.</text>
</comment>
<reference evidence="1 2" key="1">
    <citation type="submission" date="2015-01" db="EMBL/GenBank/DDBJ databases">
        <title>Evolution of Trichinella species and genotypes.</title>
        <authorList>
            <person name="Korhonen P.K."/>
            <person name="Edoardo P."/>
            <person name="Giuseppe L.R."/>
            <person name="Gasser R.B."/>
        </authorList>
    </citation>
    <scope>NUCLEOTIDE SEQUENCE [LARGE SCALE GENOMIC DNA]</scope>
    <source>
        <strain evidence="1">ISS37</strain>
    </source>
</reference>
<dbReference type="AlphaFoldDB" id="A0A0V0S4M3"/>
<evidence type="ECO:0000313" key="2">
    <source>
        <dbReference type="Proteomes" id="UP000054630"/>
    </source>
</evidence>
<organism evidence="1 2">
    <name type="scientific">Trichinella nelsoni</name>
    <dbReference type="NCBI Taxonomy" id="6336"/>
    <lineage>
        <taxon>Eukaryota</taxon>
        <taxon>Metazoa</taxon>
        <taxon>Ecdysozoa</taxon>
        <taxon>Nematoda</taxon>
        <taxon>Enoplea</taxon>
        <taxon>Dorylaimia</taxon>
        <taxon>Trichinellida</taxon>
        <taxon>Trichinellidae</taxon>
        <taxon>Trichinella</taxon>
    </lineage>
</organism>
<protein>
    <submittedName>
        <fullName evidence="1">Uncharacterized protein</fullName>
    </submittedName>
</protein>
<gene>
    <name evidence="1" type="ORF">T07_4693</name>
</gene>
<dbReference type="Proteomes" id="UP000054630">
    <property type="component" value="Unassembled WGS sequence"/>
</dbReference>
<proteinExistence type="predicted"/>